<comment type="caution">
    <text evidence="1">The sequence shown here is derived from an EMBL/GenBank/DDBJ whole genome shotgun (WGS) entry which is preliminary data.</text>
</comment>
<protein>
    <submittedName>
        <fullName evidence="1">Uncharacterized protein</fullName>
    </submittedName>
</protein>
<gene>
    <name evidence="1" type="ORF">DPEC_G00155730</name>
</gene>
<dbReference type="EMBL" id="CM055739">
    <property type="protein sequence ID" value="KAJ8004145.1"/>
    <property type="molecule type" value="Genomic_DNA"/>
</dbReference>
<reference evidence="1" key="1">
    <citation type="submission" date="2021-05" db="EMBL/GenBank/DDBJ databases">
        <authorList>
            <person name="Pan Q."/>
            <person name="Jouanno E."/>
            <person name="Zahm M."/>
            <person name="Klopp C."/>
            <person name="Cabau C."/>
            <person name="Louis A."/>
            <person name="Berthelot C."/>
            <person name="Parey E."/>
            <person name="Roest Crollius H."/>
            <person name="Montfort J."/>
            <person name="Robinson-Rechavi M."/>
            <person name="Bouchez O."/>
            <person name="Lampietro C."/>
            <person name="Lopez Roques C."/>
            <person name="Donnadieu C."/>
            <person name="Postlethwait J."/>
            <person name="Bobe J."/>
            <person name="Dillon D."/>
            <person name="Chandos A."/>
            <person name="von Hippel F."/>
            <person name="Guiguen Y."/>
        </authorList>
    </citation>
    <scope>NUCLEOTIDE SEQUENCE</scope>
    <source>
        <strain evidence="1">YG-Jan2019</strain>
    </source>
</reference>
<organism evidence="1 2">
    <name type="scientific">Dallia pectoralis</name>
    <name type="common">Alaska blackfish</name>
    <dbReference type="NCBI Taxonomy" id="75939"/>
    <lineage>
        <taxon>Eukaryota</taxon>
        <taxon>Metazoa</taxon>
        <taxon>Chordata</taxon>
        <taxon>Craniata</taxon>
        <taxon>Vertebrata</taxon>
        <taxon>Euteleostomi</taxon>
        <taxon>Actinopterygii</taxon>
        <taxon>Neopterygii</taxon>
        <taxon>Teleostei</taxon>
        <taxon>Protacanthopterygii</taxon>
        <taxon>Esociformes</taxon>
        <taxon>Umbridae</taxon>
        <taxon>Dallia</taxon>
    </lineage>
</organism>
<sequence length="143" mass="16213">MRQKVEEELKRLENNDVIETVTGPTAWVSPIVTPPKPKDPDKVRICVDMRQANTAIQRERHITPTMDDVIHELKGATVFSKLDLTAGYHQLELHPDSKYITTFTTHLSLRRYKRLNFGISSAAEVFQNAICQTVQGITGVKNL</sequence>
<accession>A0ACC2GL15</accession>
<keyword evidence="2" id="KW-1185">Reference proteome</keyword>
<evidence type="ECO:0000313" key="2">
    <source>
        <dbReference type="Proteomes" id="UP001157502"/>
    </source>
</evidence>
<proteinExistence type="predicted"/>
<dbReference type="Proteomes" id="UP001157502">
    <property type="component" value="Chromosome 12"/>
</dbReference>
<name>A0ACC2GL15_DALPE</name>
<evidence type="ECO:0000313" key="1">
    <source>
        <dbReference type="EMBL" id="KAJ8004145.1"/>
    </source>
</evidence>